<name>S8EDU6_9LAMI</name>
<reference evidence="2 3" key="1">
    <citation type="journal article" date="2013" name="BMC Genomics">
        <title>The miniature genome of a carnivorous plant Genlisea aurea contains a low number of genes and short non-coding sequences.</title>
        <authorList>
            <person name="Leushkin E.V."/>
            <person name="Sutormin R.A."/>
            <person name="Nabieva E.R."/>
            <person name="Penin A.A."/>
            <person name="Kondrashov A.S."/>
            <person name="Logacheva M.D."/>
        </authorList>
    </citation>
    <scope>NUCLEOTIDE SEQUENCE [LARGE SCALE GENOMIC DNA]</scope>
</reference>
<dbReference type="PANTHER" id="PTHR47367">
    <property type="entry name" value="AUXIN-REGULATED PROTEIN-LIKE"/>
    <property type="match status" value="1"/>
</dbReference>
<organism evidence="2 3">
    <name type="scientific">Genlisea aurea</name>
    <dbReference type="NCBI Taxonomy" id="192259"/>
    <lineage>
        <taxon>Eukaryota</taxon>
        <taxon>Viridiplantae</taxon>
        <taxon>Streptophyta</taxon>
        <taxon>Embryophyta</taxon>
        <taxon>Tracheophyta</taxon>
        <taxon>Spermatophyta</taxon>
        <taxon>Magnoliopsida</taxon>
        <taxon>eudicotyledons</taxon>
        <taxon>Gunneridae</taxon>
        <taxon>Pentapetalae</taxon>
        <taxon>asterids</taxon>
        <taxon>lamiids</taxon>
        <taxon>Lamiales</taxon>
        <taxon>Lentibulariaceae</taxon>
        <taxon>Genlisea</taxon>
    </lineage>
</organism>
<dbReference type="Gene3D" id="1.10.555.10">
    <property type="entry name" value="Rho GTPase activation protein"/>
    <property type="match status" value="1"/>
</dbReference>
<dbReference type="SUPFAM" id="SSF48350">
    <property type="entry name" value="GTPase activation domain, GAP"/>
    <property type="match status" value="1"/>
</dbReference>
<proteinExistence type="predicted"/>
<dbReference type="PANTHER" id="PTHR47367:SF1">
    <property type="entry name" value="OS07G0486500 PROTEIN"/>
    <property type="match status" value="1"/>
</dbReference>
<accession>S8EDU6</accession>
<comment type="caution">
    <text evidence="2">The sequence shown here is derived from an EMBL/GenBank/DDBJ whole genome shotgun (WGS) entry which is preliminary data.</text>
</comment>
<evidence type="ECO:0000259" key="1">
    <source>
        <dbReference type="PROSITE" id="PS50238"/>
    </source>
</evidence>
<dbReference type="GO" id="GO:0007165">
    <property type="term" value="P:signal transduction"/>
    <property type="evidence" value="ECO:0007669"/>
    <property type="project" value="InterPro"/>
</dbReference>
<dbReference type="CDD" id="cd00159">
    <property type="entry name" value="RhoGAP"/>
    <property type="match status" value="1"/>
</dbReference>
<sequence>MASAVSPPWQEKASEILQSSGVKLKEAGQNAGTFVNDVAKDAKVNVSDVAERVGKSFKSRWAVLQQPSTRQAMQERLISAAAATGTFLRRGLSETKDKVVVGKTKVEEVAKKTAQKSKTLLTDIERWQKQGVASTDVFGIPIEVTIRRQKSNTQIPSILTKCADYLILSGLNSEHLFKAQGDRKVIRYLVSAYNNKDPDYPLPEGLSAVDVAALMKCYITSLPEPLTTFELYPKIRNAHSSIPAMRSILKNLPSANYMTLELITALLLRVSERAVLNKMDARSLAVEMAPILMWREGRKPDCCYEEFWRSNPLNLDSRSNYKHSGMFLDAEEEEGGSCSIPLDDDGSAIDLVCVDVIQCLIQHHNAVFH</sequence>
<dbReference type="InterPro" id="IPR000198">
    <property type="entry name" value="RhoGAP_dom"/>
</dbReference>
<dbReference type="OrthoDB" id="19923at2759"/>
<gene>
    <name evidence="2" type="ORF">M569_04008</name>
</gene>
<protein>
    <recommendedName>
        <fullName evidence="1">Rho-GAP domain-containing protein</fullName>
    </recommendedName>
</protein>
<evidence type="ECO:0000313" key="3">
    <source>
        <dbReference type="Proteomes" id="UP000015453"/>
    </source>
</evidence>
<dbReference type="Proteomes" id="UP000015453">
    <property type="component" value="Unassembled WGS sequence"/>
</dbReference>
<dbReference type="InterPro" id="IPR008936">
    <property type="entry name" value="Rho_GTPase_activation_prot"/>
</dbReference>
<dbReference type="EMBL" id="AUSU01001557">
    <property type="protein sequence ID" value="EPS70752.1"/>
    <property type="molecule type" value="Genomic_DNA"/>
</dbReference>
<dbReference type="SMART" id="SM00324">
    <property type="entry name" value="RhoGAP"/>
    <property type="match status" value="1"/>
</dbReference>
<keyword evidence="3" id="KW-1185">Reference proteome</keyword>
<feature type="domain" description="Rho-GAP" evidence="1">
    <location>
        <begin position="140"/>
        <end position="335"/>
    </location>
</feature>
<evidence type="ECO:0000313" key="2">
    <source>
        <dbReference type="EMBL" id="EPS70752.1"/>
    </source>
</evidence>
<dbReference type="AlphaFoldDB" id="S8EDU6"/>
<dbReference type="PROSITE" id="PS50238">
    <property type="entry name" value="RHOGAP"/>
    <property type="match status" value="1"/>
</dbReference>
<dbReference type="Pfam" id="PF00620">
    <property type="entry name" value="RhoGAP"/>
    <property type="match status" value="1"/>
</dbReference>